<evidence type="ECO:0000313" key="2">
    <source>
        <dbReference type="Proteomes" id="UP000516412"/>
    </source>
</evidence>
<reference evidence="1" key="1">
    <citation type="submission" date="2024-06" db="EMBL/GenBank/DDBJ databases">
        <title>Complete Genome Sequence of mouse commensal type strain Neisseria musculi.</title>
        <authorList>
            <person name="Thapa E."/>
            <person name="Aluvathingal J."/>
            <person name="Nadendla S."/>
            <person name="Mehta A."/>
            <person name="Tettelin H."/>
            <person name="Weyand N.J."/>
        </authorList>
    </citation>
    <scope>NUCLEOTIDE SEQUENCE</scope>
    <source>
        <strain evidence="1">NW831</strain>
    </source>
</reference>
<organism evidence="1 2">
    <name type="scientific">Neisseria musculi</name>
    <dbReference type="NCBI Taxonomy" id="1815583"/>
    <lineage>
        <taxon>Bacteria</taxon>
        <taxon>Pseudomonadati</taxon>
        <taxon>Pseudomonadota</taxon>
        <taxon>Betaproteobacteria</taxon>
        <taxon>Neisseriales</taxon>
        <taxon>Neisseriaceae</taxon>
        <taxon>Neisseria</taxon>
    </lineage>
</organism>
<sequence>MYAYRPSEKTRDLFTCGNGVTGFFRKLRFGFAETGFLRKRRFQTASDAVEPFARAGQAWQQREKYEGRTQQRTSTHLALGCGKWLFTPCTEDESRAWTVQWLREEDEKTAAKPTAAYLPSFRRHNRPAFWLKAAASVNSGQNSIRIHEIMFYRENESCRPADFLDALFP</sequence>
<protein>
    <submittedName>
        <fullName evidence="1">Uncharacterized protein</fullName>
    </submittedName>
</protein>
<name>A0A7H1MDV8_9NEIS</name>
<dbReference type="Proteomes" id="UP000516412">
    <property type="component" value="Chromosome"/>
</dbReference>
<dbReference type="AlphaFoldDB" id="A0A7H1MDV8"/>
<keyword evidence="2" id="KW-1185">Reference proteome</keyword>
<dbReference type="EMBL" id="CP060414">
    <property type="protein sequence ID" value="QNT59823.1"/>
    <property type="molecule type" value="Genomic_DNA"/>
</dbReference>
<gene>
    <name evidence="1" type="ORF">H7A79_0945</name>
</gene>
<accession>A0A7H1MDV8</accession>
<evidence type="ECO:0000313" key="1">
    <source>
        <dbReference type="EMBL" id="QNT59823.1"/>
    </source>
</evidence>
<proteinExistence type="predicted"/>
<dbReference type="KEGG" id="nmus:H7A79_0945"/>